<sequence length="114" mass="11629">MNVSLNGFRESMVTFEAEQGVAAGAPVKLTANGTVGPCADGEVFCGLAENERCGFAAVRLGGYVRLPYDGTAPSVGYQTLCAAANGKIRTAETGGRSLLVADVDEAAKLCGVIL</sequence>
<dbReference type="Proteomes" id="UP000515909">
    <property type="component" value="Chromosome"/>
</dbReference>
<dbReference type="EMBL" id="CP060286">
    <property type="protein sequence ID" value="QNK39317.1"/>
    <property type="molecule type" value="Genomic_DNA"/>
</dbReference>
<reference evidence="1 2" key="1">
    <citation type="submission" date="2020-08" db="EMBL/GenBank/DDBJ databases">
        <title>The isolate Caproiciproducens sp. 7D4C2 produces n-caproate at mildly acidic conditions from hexoses: genome and rBOX comparison with related strains and chain-elongating bacteria.</title>
        <authorList>
            <person name="Esquivel-Elizondo S."/>
            <person name="Bagci C."/>
            <person name="Temovska M."/>
            <person name="Jeon B.S."/>
            <person name="Bessarab I."/>
            <person name="Williams R.B.H."/>
            <person name="Huson D.H."/>
            <person name="Angenent L.T."/>
        </authorList>
    </citation>
    <scope>NUCLEOTIDE SEQUENCE [LARGE SCALE GENOMIC DNA]</scope>
    <source>
        <strain evidence="1 2">7D4C2</strain>
    </source>
</reference>
<dbReference type="AlphaFoldDB" id="A0A7G8T6S6"/>
<evidence type="ECO:0000313" key="1">
    <source>
        <dbReference type="EMBL" id="QNK39317.1"/>
    </source>
</evidence>
<protein>
    <submittedName>
        <fullName evidence="1">Uncharacterized protein</fullName>
    </submittedName>
</protein>
<proteinExistence type="predicted"/>
<dbReference type="RefSeq" id="WP_187034253.1">
    <property type="nucleotide sequence ID" value="NZ_CP060286.1"/>
</dbReference>
<name>A0A7G8T6S6_9FIRM</name>
<organism evidence="1 2">
    <name type="scientific">Caproicibacter fermentans</name>
    <dbReference type="NCBI Taxonomy" id="2576756"/>
    <lineage>
        <taxon>Bacteria</taxon>
        <taxon>Bacillati</taxon>
        <taxon>Bacillota</taxon>
        <taxon>Clostridia</taxon>
        <taxon>Eubacteriales</taxon>
        <taxon>Acutalibacteraceae</taxon>
        <taxon>Caproicibacter</taxon>
    </lineage>
</organism>
<evidence type="ECO:0000313" key="2">
    <source>
        <dbReference type="Proteomes" id="UP000515909"/>
    </source>
</evidence>
<dbReference type="KEGG" id="cfem:HCR03_11145"/>
<accession>A0A7G8T6S6</accession>
<gene>
    <name evidence="1" type="ORF">HCR03_11145</name>
</gene>